<evidence type="ECO:0000256" key="3">
    <source>
        <dbReference type="ARBA" id="ARBA00022692"/>
    </source>
</evidence>
<dbReference type="Pfam" id="PF00854">
    <property type="entry name" value="PTR2"/>
    <property type="match status" value="1"/>
</dbReference>
<keyword evidence="5 6" id="KW-0472">Membrane</keyword>
<dbReference type="EMBL" id="KX986747">
    <property type="protein sequence ID" value="AQX43164.1"/>
    <property type="molecule type" value="mRNA"/>
</dbReference>
<dbReference type="SUPFAM" id="SSF103473">
    <property type="entry name" value="MFS general substrate transporter"/>
    <property type="match status" value="1"/>
</dbReference>
<name>A0A1S6YCR5_PINPS</name>
<dbReference type="AlphaFoldDB" id="A0A1S6YCR5"/>
<feature type="transmembrane region" description="Helical" evidence="6">
    <location>
        <begin position="187"/>
        <end position="210"/>
    </location>
</feature>
<dbReference type="InterPro" id="IPR036259">
    <property type="entry name" value="MFS_trans_sf"/>
</dbReference>
<feature type="transmembrane region" description="Helical" evidence="6">
    <location>
        <begin position="147"/>
        <end position="166"/>
    </location>
</feature>
<evidence type="ECO:0000256" key="1">
    <source>
        <dbReference type="ARBA" id="ARBA00004141"/>
    </source>
</evidence>
<evidence type="ECO:0000256" key="5">
    <source>
        <dbReference type="ARBA" id="ARBA00023136"/>
    </source>
</evidence>
<protein>
    <submittedName>
        <fullName evidence="7">NPF family transporter</fullName>
    </submittedName>
</protein>
<dbReference type="InterPro" id="IPR018456">
    <property type="entry name" value="PTR2_symporter_CS"/>
</dbReference>
<dbReference type="GO" id="GO:0006857">
    <property type="term" value="P:oligopeptide transport"/>
    <property type="evidence" value="ECO:0007669"/>
    <property type="project" value="InterPro"/>
</dbReference>
<keyword evidence="3 6" id="KW-0812">Transmembrane</keyword>
<feature type="transmembrane region" description="Helical" evidence="6">
    <location>
        <begin position="391"/>
        <end position="413"/>
    </location>
</feature>
<reference evidence="7" key="1">
    <citation type="submission" date="2016-10" db="EMBL/GenBank/DDBJ databases">
        <title>Molecular fundamentals of nitrogen uptake and transport in trees.</title>
        <authorList>
            <person name="Castro-Rodriguez V."/>
            <person name="Canas R.A."/>
            <person name="de la Torre F."/>
            <person name="Pascual B."/>
            <person name="Avila C."/>
            <person name="Canovas F.M."/>
        </authorList>
    </citation>
    <scope>NUCLEOTIDE SEQUENCE</scope>
</reference>
<keyword evidence="4 6" id="KW-1133">Transmembrane helix</keyword>
<comment type="subcellular location">
    <subcellularLocation>
        <location evidence="1">Membrane</location>
        <topology evidence="1">Multi-pass membrane protein</topology>
    </subcellularLocation>
</comment>
<feature type="transmembrane region" description="Helical" evidence="6">
    <location>
        <begin position="496"/>
        <end position="515"/>
    </location>
</feature>
<dbReference type="InterPro" id="IPR000109">
    <property type="entry name" value="POT_fam"/>
</dbReference>
<evidence type="ECO:0000256" key="2">
    <source>
        <dbReference type="ARBA" id="ARBA00005982"/>
    </source>
</evidence>
<evidence type="ECO:0000256" key="6">
    <source>
        <dbReference type="SAM" id="Phobius"/>
    </source>
</evidence>
<dbReference type="GO" id="GO:0022857">
    <property type="term" value="F:transmembrane transporter activity"/>
    <property type="evidence" value="ECO:0007669"/>
    <property type="project" value="InterPro"/>
</dbReference>
<dbReference type="Gene3D" id="1.20.1250.20">
    <property type="entry name" value="MFS general substrate transporter like domains"/>
    <property type="match status" value="1"/>
</dbReference>
<accession>A0A1S6YCR5</accession>
<dbReference type="GO" id="GO:0016020">
    <property type="term" value="C:membrane"/>
    <property type="evidence" value="ECO:0007669"/>
    <property type="project" value="UniProtKB-SubCell"/>
</dbReference>
<dbReference type="PANTHER" id="PTHR11654">
    <property type="entry name" value="OLIGOPEPTIDE TRANSPORTER-RELATED"/>
    <property type="match status" value="1"/>
</dbReference>
<organism evidence="7">
    <name type="scientific">Pinus pinaster</name>
    <name type="common">Maritime pine</name>
    <dbReference type="NCBI Taxonomy" id="71647"/>
    <lineage>
        <taxon>Eukaryota</taxon>
        <taxon>Viridiplantae</taxon>
        <taxon>Streptophyta</taxon>
        <taxon>Embryophyta</taxon>
        <taxon>Tracheophyta</taxon>
        <taxon>Spermatophyta</taxon>
        <taxon>Pinopsida</taxon>
        <taxon>Pinidae</taxon>
        <taxon>Conifers I</taxon>
        <taxon>Pinales</taxon>
        <taxon>Pinaceae</taxon>
        <taxon>Pinus</taxon>
        <taxon>Pinus subgen. Pinus</taxon>
    </lineage>
</organism>
<evidence type="ECO:0000256" key="4">
    <source>
        <dbReference type="ARBA" id="ARBA00022989"/>
    </source>
</evidence>
<feature type="transmembrane region" description="Helical" evidence="6">
    <location>
        <begin position="216"/>
        <end position="235"/>
    </location>
</feature>
<comment type="similarity">
    <text evidence="2">Belongs to the major facilitator superfamily. Proton-dependent oligopeptide transporter (POT/PTR) (TC 2.A.17) family.</text>
</comment>
<dbReference type="CDD" id="cd17347">
    <property type="entry name" value="MFS_SLC15A1_2_like"/>
    <property type="match status" value="1"/>
</dbReference>
<evidence type="ECO:0000313" key="7">
    <source>
        <dbReference type="EMBL" id="AQX43164.1"/>
    </source>
</evidence>
<feature type="transmembrane region" description="Helical" evidence="6">
    <location>
        <begin position="108"/>
        <end position="127"/>
    </location>
</feature>
<dbReference type="PROSITE" id="PS01022">
    <property type="entry name" value="PTR2_1"/>
    <property type="match status" value="1"/>
</dbReference>
<sequence>MVSSISPHTKTHHEALLDISEEPAHSSSVFRGLRLFPPSIKFIIWNEFCERFSFYGLKAILALFLSERLGLSQVRSTEMFHLFTMTCYASPMLGAVISDSLLGKFRTILYLSLLYAAGNWVMSMAAIPDPNPVTHKASSYSMWSTAMGLLFIAIGTGGIKPCVSAFGGDQIEFSMLDGQTKERLRRIFFSAFYLAISVGAFLSMLLTPLLRANVSYAAALGIPALLMGFAIIIFWSGRGDYVDRRAVGCFFSSFIKVIVSAVRPRKKESGYVNCEQVNCTGASSSAAHWLDAAKLSCSAEEVEDVKTIIRICVFLLPTPLFWCLYNQKASTWVFQAKQMNGHVSWLGNVVIRPDQMQALDPLLVLIFIPLLDQVIYPFLEKHGVAMKAIRRLILGMLLCSVAFFTSGLLQLAIDKRITSGSIASYINSVSDSKPENKYHMGLFDTAYTNEKEEQISILWQVPQYVLLTAAEVIFSVTGLEFSYSQAPVSMKSVVQAIWHLTSAEGDLITILVVGIIGNQLSTANRSFLFAAGGIVGLVFMIWLGACFKDADNPIVEKDSGTVNSEVESSIM</sequence>
<gene>
    <name evidence="7" type="primary">NPF7.8</name>
</gene>
<proteinExistence type="evidence at transcript level"/>
<feature type="transmembrane region" description="Helical" evidence="6">
    <location>
        <begin position="527"/>
        <end position="545"/>
    </location>
</feature>